<sequence>MARSTDTEMNTLTQLKGSKINVLVEEALIDLLVVTYHFETREFQGLLLEVSKKNGPPGISSLKFQEMLDSTTRTNEKSEEAFYSLKQRHTYFDPGGKKDAVNFSTTQDSFPSRRRPQGRNSRERQQHVRMRRLRPRPVLCSRCFSMCNENADKAKELQSFKTDESESVKARIETSILPSPTTHKCNNKKASALHTDLSRPYGLPQNPMGYSVGRGRLSTRTGRYRAESQYSKSGRPTNKENLLKFLTGSKNGEPPEVQNAPECKSVPPKRRSSQDVTQFRCTELRKRRSTEDFLEVVKAETNGTSKTTQQVDQVRPKSADAQDNISNSFFNQNKGGISKNYMTTLTAPRTSPVIKISFANPQGQDTVVKIPARLSSESIPVRTDDPDDQCSQEIHKKDNPVCISYQEVSSRDDKAARRAQKRARKEQFPKSTSVLENSGSNHESLQGRHHHKHKTKKKRRDKHWTSINGSDSTHGSLPTELYSYKGNVDFGDEYKYHIVPETECSEEQGYSKNQTLKQKLSISLRRLNAGAYTQCTPGRPLDLSFREDTIAEEGES</sequence>
<dbReference type="GeneID" id="106474739"/>
<organism evidence="2 3">
    <name type="scientific">Limulus polyphemus</name>
    <name type="common">Atlantic horseshoe crab</name>
    <dbReference type="NCBI Taxonomy" id="6850"/>
    <lineage>
        <taxon>Eukaryota</taxon>
        <taxon>Metazoa</taxon>
        <taxon>Ecdysozoa</taxon>
        <taxon>Arthropoda</taxon>
        <taxon>Chelicerata</taxon>
        <taxon>Merostomata</taxon>
        <taxon>Xiphosura</taxon>
        <taxon>Limulidae</taxon>
        <taxon>Limulus</taxon>
    </lineage>
</organism>
<dbReference type="Proteomes" id="UP000694941">
    <property type="component" value="Unplaced"/>
</dbReference>
<feature type="region of interest" description="Disordered" evidence="1">
    <location>
        <begin position="377"/>
        <end position="478"/>
    </location>
</feature>
<evidence type="ECO:0000313" key="2">
    <source>
        <dbReference type="Proteomes" id="UP000694941"/>
    </source>
</evidence>
<evidence type="ECO:0000256" key="1">
    <source>
        <dbReference type="SAM" id="MobiDB-lite"/>
    </source>
</evidence>
<keyword evidence="2" id="KW-1185">Reference proteome</keyword>
<protein>
    <submittedName>
        <fullName evidence="3">Uncharacterized protein LOC106474739</fullName>
    </submittedName>
</protein>
<feature type="compositionally biased region" description="Polar residues" evidence="1">
    <location>
        <begin position="429"/>
        <end position="444"/>
    </location>
</feature>
<feature type="region of interest" description="Disordered" evidence="1">
    <location>
        <begin position="301"/>
        <end position="331"/>
    </location>
</feature>
<name>A0ABM1BY43_LIMPO</name>
<feature type="region of interest" description="Disordered" evidence="1">
    <location>
        <begin position="197"/>
        <end position="277"/>
    </location>
</feature>
<feature type="compositionally biased region" description="Polar residues" evidence="1">
    <location>
        <begin position="301"/>
        <end position="312"/>
    </location>
</feature>
<feature type="compositionally biased region" description="Polar residues" evidence="1">
    <location>
        <begin position="465"/>
        <end position="476"/>
    </location>
</feature>
<evidence type="ECO:0000313" key="3">
    <source>
        <dbReference type="RefSeq" id="XP_013790885.1"/>
    </source>
</evidence>
<dbReference type="RefSeq" id="XP_013790885.1">
    <property type="nucleotide sequence ID" value="XM_013935431.2"/>
</dbReference>
<proteinExistence type="predicted"/>
<feature type="region of interest" description="Disordered" evidence="1">
    <location>
        <begin position="94"/>
        <end position="128"/>
    </location>
</feature>
<feature type="compositionally biased region" description="Basic residues" evidence="1">
    <location>
        <begin position="447"/>
        <end position="462"/>
    </location>
</feature>
<accession>A0ABM1BY43</accession>
<gene>
    <name evidence="3" type="primary">LOC106474739</name>
</gene>
<reference evidence="3" key="1">
    <citation type="submission" date="2025-08" db="UniProtKB">
        <authorList>
            <consortium name="RefSeq"/>
        </authorList>
    </citation>
    <scope>IDENTIFICATION</scope>
    <source>
        <tissue evidence="3">Muscle</tissue>
    </source>
</reference>
<feature type="compositionally biased region" description="Polar residues" evidence="1">
    <location>
        <begin position="321"/>
        <end position="331"/>
    </location>
</feature>